<dbReference type="EMBL" id="UYSU01033504">
    <property type="protein sequence ID" value="VDL92407.1"/>
    <property type="molecule type" value="Genomic_DNA"/>
</dbReference>
<reference evidence="2 3" key="2">
    <citation type="submission" date="2018-11" db="EMBL/GenBank/DDBJ databases">
        <authorList>
            <consortium name="Pathogen Informatics"/>
        </authorList>
    </citation>
    <scope>NUCLEOTIDE SEQUENCE [LARGE SCALE GENOMIC DNA]</scope>
    <source>
        <strain evidence="2 3">NST_G2</strain>
    </source>
</reference>
<organism evidence="4">
    <name type="scientific">Schistocephalus solidus</name>
    <name type="common">Tapeworm</name>
    <dbReference type="NCBI Taxonomy" id="70667"/>
    <lineage>
        <taxon>Eukaryota</taxon>
        <taxon>Metazoa</taxon>
        <taxon>Spiralia</taxon>
        <taxon>Lophotrochozoa</taxon>
        <taxon>Platyhelminthes</taxon>
        <taxon>Cestoda</taxon>
        <taxon>Eucestoda</taxon>
        <taxon>Diphyllobothriidea</taxon>
        <taxon>Diphyllobothriidae</taxon>
        <taxon>Schistocephalus</taxon>
    </lineage>
</organism>
<dbReference type="Pfam" id="PF06421">
    <property type="entry name" value="LepA_C"/>
    <property type="match status" value="1"/>
</dbReference>
<evidence type="ECO:0000313" key="3">
    <source>
        <dbReference type="Proteomes" id="UP000275846"/>
    </source>
</evidence>
<dbReference type="OrthoDB" id="5846754at2759"/>
<evidence type="ECO:0000313" key="4">
    <source>
        <dbReference type="WBParaSite" id="SSLN_0000621501-mRNA-1"/>
    </source>
</evidence>
<keyword evidence="3" id="KW-1185">Reference proteome</keyword>
<dbReference type="WBParaSite" id="SSLN_0000621501-mRNA-1">
    <property type="protein sequence ID" value="SSLN_0000621501-mRNA-1"/>
    <property type="gene ID" value="SSLN_0000621501"/>
</dbReference>
<dbReference type="STRING" id="70667.A0A183SP74"/>
<dbReference type="AlphaFoldDB" id="A0A183SP74"/>
<proteinExistence type="predicted"/>
<feature type="domain" description="GTP-binding protein LepA C-terminal" evidence="1">
    <location>
        <begin position="40"/>
        <end position="89"/>
    </location>
</feature>
<name>A0A183SP74_SCHSO</name>
<evidence type="ECO:0000259" key="1">
    <source>
        <dbReference type="Pfam" id="PF06421"/>
    </source>
</evidence>
<sequence>MIRCMAYSKTYQLCLYPVAPTCQHGQLPRRKHSCQLKTNRDVAQRQLVPHAADPSRRNKLLQRQSEGKKRLRMIGNITVPQEAFINVLKRVP</sequence>
<protein>
    <submittedName>
        <fullName evidence="4">LepA_C domain-containing protein</fullName>
    </submittedName>
</protein>
<reference evidence="4" key="1">
    <citation type="submission" date="2016-06" db="UniProtKB">
        <authorList>
            <consortium name="WormBaseParasite"/>
        </authorList>
    </citation>
    <scope>IDENTIFICATION</scope>
</reference>
<dbReference type="Proteomes" id="UP000275846">
    <property type="component" value="Unassembled WGS sequence"/>
</dbReference>
<dbReference type="InterPro" id="IPR013842">
    <property type="entry name" value="LepA_CTD"/>
</dbReference>
<gene>
    <name evidence="2" type="ORF">SSLN_LOCUS6022</name>
</gene>
<accession>A0A183SP74</accession>
<evidence type="ECO:0000313" key="2">
    <source>
        <dbReference type="EMBL" id="VDL92407.1"/>
    </source>
</evidence>